<evidence type="ECO:0000256" key="2">
    <source>
        <dbReference type="ARBA" id="ARBA00006370"/>
    </source>
</evidence>
<dbReference type="OrthoDB" id="6409159at2759"/>
<dbReference type="Proteomes" id="UP000612055">
    <property type="component" value="Unassembled WGS sequence"/>
</dbReference>
<name>A0A835XLK0_9CHLO</name>
<accession>A0A835XLK0</accession>
<feature type="region of interest" description="Disordered" evidence="7">
    <location>
        <begin position="149"/>
        <end position="190"/>
    </location>
</feature>
<dbReference type="GO" id="GO:0015918">
    <property type="term" value="P:sterol transport"/>
    <property type="evidence" value="ECO:0007669"/>
    <property type="project" value="InterPro"/>
</dbReference>
<evidence type="ECO:0000259" key="9">
    <source>
        <dbReference type="SMART" id="SM00737"/>
    </source>
</evidence>
<dbReference type="PANTHER" id="PTHR11306:SF0">
    <property type="entry name" value="PHOSPHATIDYLGLYCEROL_PHOSPHATIDYLINOSITOL TRANSFER PROTEIN"/>
    <property type="match status" value="1"/>
</dbReference>
<evidence type="ECO:0000256" key="4">
    <source>
        <dbReference type="ARBA" id="ARBA00022448"/>
    </source>
</evidence>
<comment type="function">
    <text evidence="1">Catalyzes the intermembrane transfer of phosphatidylglycerol and phosphatidylinositol.</text>
</comment>
<evidence type="ECO:0000256" key="6">
    <source>
        <dbReference type="ARBA" id="ARBA00023055"/>
    </source>
</evidence>
<dbReference type="InterPro" id="IPR014756">
    <property type="entry name" value="Ig_E-set"/>
</dbReference>
<keyword evidence="11" id="KW-1185">Reference proteome</keyword>
<dbReference type="EMBL" id="JAEHOE010000102">
    <property type="protein sequence ID" value="KAG2487052.1"/>
    <property type="molecule type" value="Genomic_DNA"/>
</dbReference>
<proteinExistence type="inferred from homology"/>
<comment type="caution">
    <text evidence="10">The sequence shown here is derived from an EMBL/GenBank/DDBJ whole genome shotgun (WGS) entry which is preliminary data.</text>
</comment>
<dbReference type="SUPFAM" id="SSF81296">
    <property type="entry name" value="E set domains"/>
    <property type="match status" value="1"/>
</dbReference>
<feature type="chain" id="PRO_5032795374" description="MD-2-related lipid-recognition domain-containing protein" evidence="8">
    <location>
        <begin position="16"/>
        <end position="190"/>
    </location>
</feature>
<dbReference type="InterPro" id="IPR039670">
    <property type="entry name" value="NPC2-like"/>
</dbReference>
<keyword evidence="4" id="KW-0813">Transport</keyword>
<evidence type="ECO:0000256" key="5">
    <source>
        <dbReference type="ARBA" id="ARBA00022729"/>
    </source>
</evidence>
<feature type="signal peptide" evidence="8">
    <location>
        <begin position="1"/>
        <end position="15"/>
    </location>
</feature>
<feature type="compositionally biased region" description="Low complexity" evidence="7">
    <location>
        <begin position="149"/>
        <end position="166"/>
    </location>
</feature>
<dbReference type="AlphaFoldDB" id="A0A835XLK0"/>
<sequence>MLLAAALAFLAGCTADQMTWSPCDNELTAFVPSSVTLTPDPPVIGSPATFVITGEIANDLQGGSVDMTVSFSGLPIYSSSSDLCSKTTCPVPAGPIALTLVEALPPIAPPGDYGLQVVARGSDGSELACVNVNFSLVLPSAVRATGPGLVSSSGSGSSVAAASGEAAEQRAGGKEWRLRGGSAVARRRQA</sequence>
<evidence type="ECO:0000313" key="11">
    <source>
        <dbReference type="Proteomes" id="UP000612055"/>
    </source>
</evidence>
<gene>
    <name evidence="10" type="ORF">HYH03_014298</name>
</gene>
<protein>
    <recommendedName>
        <fullName evidence="9">MD-2-related lipid-recognition domain-containing protein</fullName>
    </recommendedName>
</protein>
<evidence type="ECO:0000256" key="8">
    <source>
        <dbReference type="SAM" id="SignalP"/>
    </source>
</evidence>
<evidence type="ECO:0000313" key="10">
    <source>
        <dbReference type="EMBL" id="KAG2487052.1"/>
    </source>
</evidence>
<evidence type="ECO:0000256" key="3">
    <source>
        <dbReference type="ARBA" id="ARBA00011245"/>
    </source>
</evidence>
<keyword evidence="5 8" id="KW-0732">Signal</keyword>
<comment type="subunit">
    <text evidence="3">Monomer.</text>
</comment>
<feature type="domain" description="MD-2-related lipid-recognition" evidence="9">
    <location>
        <begin position="20"/>
        <end position="134"/>
    </location>
</feature>
<reference evidence="10" key="1">
    <citation type="journal article" date="2020" name="bioRxiv">
        <title>Comparative genomics of Chlamydomonas.</title>
        <authorList>
            <person name="Craig R.J."/>
            <person name="Hasan A.R."/>
            <person name="Ness R.W."/>
            <person name="Keightley P.D."/>
        </authorList>
    </citation>
    <scope>NUCLEOTIDE SEQUENCE</scope>
    <source>
        <strain evidence="10">CCAP 11/70</strain>
    </source>
</reference>
<comment type="similarity">
    <text evidence="2">Belongs to the NPC2 family.</text>
</comment>
<feature type="compositionally biased region" description="Basic and acidic residues" evidence="7">
    <location>
        <begin position="167"/>
        <end position="178"/>
    </location>
</feature>
<dbReference type="GO" id="GO:0032934">
    <property type="term" value="F:sterol binding"/>
    <property type="evidence" value="ECO:0007669"/>
    <property type="project" value="InterPro"/>
</dbReference>
<dbReference type="PANTHER" id="PTHR11306">
    <property type="entry name" value="NIEMANN PICK TYPE C2 PROTEIN NPC2-RELATED"/>
    <property type="match status" value="1"/>
</dbReference>
<evidence type="ECO:0000256" key="1">
    <source>
        <dbReference type="ARBA" id="ARBA00002053"/>
    </source>
</evidence>
<dbReference type="Pfam" id="PF02221">
    <property type="entry name" value="E1_DerP2_DerF2"/>
    <property type="match status" value="1"/>
</dbReference>
<keyword evidence="6" id="KW-0445">Lipid transport</keyword>
<dbReference type="SMART" id="SM00737">
    <property type="entry name" value="ML"/>
    <property type="match status" value="1"/>
</dbReference>
<dbReference type="InterPro" id="IPR003172">
    <property type="entry name" value="ML_dom"/>
</dbReference>
<dbReference type="Gene3D" id="2.60.40.770">
    <property type="match status" value="1"/>
</dbReference>
<organism evidence="10 11">
    <name type="scientific">Edaphochlamys debaryana</name>
    <dbReference type="NCBI Taxonomy" id="47281"/>
    <lineage>
        <taxon>Eukaryota</taxon>
        <taxon>Viridiplantae</taxon>
        <taxon>Chlorophyta</taxon>
        <taxon>core chlorophytes</taxon>
        <taxon>Chlorophyceae</taxon>
        <taxon>CS clade</taxon>
        <taxon>Chlamydomonadales</taxon>
        <taxon>Chlamydomonadales incertae sedis</taxon>
        <taxon>Edaphochlamys</taxon>
    </lineage>
</organism>
<evidence type="ECO:0000256" key="7">
    <source>
        <dbReference type="SAM" id="MobiDB-lite"/>
    </source>
</evidence>